<comment type="caution">
    <text evidence="2">The sequence shown here is derived from an EMBL/GenBank/DDBJ whole genome shotgun (WGS) entry which is preliminary data.</text>
</comment>
<evidence type="ECO:0000313" key="3">
    <source>
        <dbReference type="Proteomes" id="UP000499080"/>
    </source>
</evidence>
<proteinExistence type="predicted"/>
<dbReference type="Proteomes" id="UP000499080">
    <property type="component" value="Unassembled WGS sequence"/>
</dbReference>
<accession>A0A4Y2CNU8</accession>
<organism evidence="2 3">
    <name type="scientific">Araneus ventricosus</name>
    <name type="common">Orbweaver spider</name>
    <name type="synonym">Epeira ventricosa</name>
    <dbReference type="NCBI Taxonomy" id="182803"/>
    <lineage>
        <taxon>Eukaryota</taxon>
        <taxon>Metazoa</taxon>
        <taxon>Ecdysozoa</taxon>
        <taxon>Arthropoda</taxon>
        <taxon>Chelicerata</taxon>
        <taxon>Arachnida</taxon>
        <taxon>Araneae</taxon>
        <taxon>Araneomorphae</taxon>
        <taxon>Entelegynae</taxon>
        <taxon>Araneoidea</taxon>
        <taxon>Araneidae</taxon>
        <taxon>Araneus</taxon>
    </lineage>
</organism>
<feature type="region of interest" description="Disordered" evidence="1">
    <location>
        <begin position="60"/>
        <end position="83"/>
    </location>
</feature>
<name>A0A4Y2CNU8_ARAVE</name>
<feature type="region of interest" description="Disordered" evidence="1">
    <location>
        <begin position="124"/>
        <end position="144"/>
    </location>
</feature>
<sequence length="144" mass="16095">MSGKAFNTAASKYSENVICFDATFCLLSWALRQLGKDCDTTELMRFLEDIEWNRVRGLNSQSPKLRPRWPSGKVSTAGPQSQVRNPIPLKIRRVWSLLHDKSYVVAKRPPVGVTRKFGEGVPVQVSSSSADCDSKLRCPSLKNP</sequence>
<feature type="compositionally biased region" description="Polar residues" evidence="1">
    <location>
        <begin position="73"/>
        <end position="83"/>
    </location>
</feature>
<reference evidence="2 3" key="1">
    <citation type="journal article" date="2019" name="Sci. Rep.">
        <title>Orb-weaving spider Araneus ventricosus genome elucidates the spidroin gene catalogue.</title>
        <authorList>
            <person name="Kono N."/>
            <person name="Nakamura H."/>
            <person name="Ohtoshi R."/>
            <person name="Moran D.A.P."/>
            <person name="Shinohara A."/>
            <person name="Yoshida Y."/>
            <person name="Fujiwara M."/>
            <person name="Mori M."/>
            <person name="Tomita M."/>
            <person name="Arakawa K."/>
        </authorList>
    </citation>
    <scope>NUCLEOTIDE SEQUENCE [LARGE SCALE GENOMIC DNA]</scope>
</reference>
<dbReference type="AlphaFoldDB" id="A0A4Y2CNU8"/>
<evidence type="ECO:0000256" key="1">
    <source>
        <dbReference type="SAM" id="MobiDB-lite"/>
    </source>
</evidence>
<gene>
    <name evidence="2" type="ORF">AVEN_265164_1</name>
</gene>
<dbReference type="EMBL" id="BGPR01000223">
    <property type="protein sequence ID" value="GBM06101.1"/>
    <property type="molecule type" value="Genomic_DNA"/>
</dbReference>
<protein>
    <submittedName>
        <fullName evidence="2">Uncharacterized protein</fullName>
    </submittedName>
</protein>
<evidence type="ECO:0000313" key="2">
    <source>
        <dbReference type="EMBL" id="GBM06101.1"/>
    </source>
</evidence>
<keyword evidence="3" id="KW-1185">Reference proteome</keyword>